<dbReference type="PANTHER" id="PTHR43393:SF2">
    <property type="entry name" value="CYTOKININ RIBOSIDE 5'-MONOPHOSPHATE PHOSPHORIBOHYDROLASE"/>
    <property type="match status" value="1"/>
</dbReference>
<comment type="catalytic activity">
    <reaction evidence="1">
        <text>N(6)-(dimethylallyl)adenosine 5'-phosphate + H2O = N(6)-dimethylallyladenine + D-ribose 5-phosphate</text>
        <dbReference type="Rhea" id="RHEA:48560"/>
        <dbReference type="ChEBI" id="CHEBI:15377"/>
        <dbReference type="ChEBI" id="CHEBI:17660"/>
        <dbReference type="ChEBI" id="CHEBI:57526"/>
        <dbReference type="ChEBI" id="CHEBI:78346"/>
        <dbReference type="EC" id="3.2.2.n1"/>
    </reaction>
</comment>
<dbReference type="GO" id="GO:0016787">
    <property type="term" value="F:hydrolase activity"/>
    <property type="evidence" value="ECO:0007669"/>
    <property type="project" value="UniProtKB-KW"/>
</dbReference>
<dbReference type="EC" id="3.2.2.n1" evidence="1"/>
<dbReference type="InterPro" id="IPR031100">
    <property type="entry name" value="LOG_fam"/>
</dbReference>
<feature type="region of interest" description="Disordered" evidence="2">
    <location>
        <begin position="1"/>
        <end position="41"/>
    </location>
</feature>
<dbReference type="Proteomes" id="UP000470246">
    <property type="component" value="Unassembled WGS sequence"/>
</dbReference>
<dbReference type="InterPro" id="IPR005269">
    <property type="entry name" value="LOG"/>
</dbReference>
<reference evidence="3 4" key="1">
    <citation type="submission" date="2020-02" db="EMBL/GenBank/DDBJ databases">
        <title>Geodermatophilus sabuli CPCC 205279 I12A-02694.</title>
        <authorList>
            <person name="Jiang Z."/>
        </authorList>
    </citation>
    <scope>NUCLEOTIDE SEQUENCE [LARGE SCALE GENOMIC DNA]</scope>
    <source>
        <strain evidence="3 4">I12A-02694</strain>
    </source>
</reference>
<dbReference type="RefSeq" id="WP_163483350.1">
    <property type="nucleotide sequence ID" value="NZ_JAAGWF010000022.1"/>
</dbReference>
<dbReference type="GO" id="GO:0009691">
    <property type="term" value="P:cytokinin biosynthetic process"/>
    <property type="evidence" value="ECO:0007669"/>
    <property type="project" value="UniProtKB-UniRule"/>
</dbReference>
<gene>
    <name evidence="3" type="ORF">GCU56_19235</name>
</gene>
<dbReference type="AlphaFoldDB" id="A0A7K3W6J4"/>
<name>A0A7K3W6J4_9ACTN</name>
<dbReference type="InterPro" id="IPR052341">
    <property type="entry name" value="LOG_family_nucleotidases"/>
</dbReference>
<keyword evidence="4" id="KW-1185">Reference proteome</keyword>
<sequence length="279" mass="30073">MTTTPEPAGGRKPRPTRHRGPVVLRGGEPDARTQDTTTDQRLLDRRGPTDWVHADPWRVLRIQSEFVEGFGLLAELPRAVSVFGSARTPRNSPHYAAGIEIGAALADAGYAVITGGGPGAMEAANRGASEAGGLSVGLGIELPFEQELNEWVDVGIAFRYFFVRKTMFVKYAQAFVILPGGFGTLDELFEALTLVQTRKVTRFPVVLYGTEYWSGLVDWVRDTMVPAGTIRDTDLDLFTVTDDVAEVVRLVQEADAARVAGDNGGGMRSLPADPGPSDA</sequence>
<comment type="similarity">
    <text evidence="1">Belongs to the LOG family.</text>
</comment>
<evidence type="ECO:0000256" key="1">
    <source>
        <dbReference type="RuleBase" id="RU363015"/>
    </source>
</evidence>
<organism evidence="3 4">
    <name type="scientific">Geodermatophilus sabuli</name>
    <dbReference type="NCBI Taxonomy" id="1564158"/>
    <lineage>
        <taxon>Bacteria</taxon>
        <taxon>Bacillati</taxon>
        <taxon>Actinomycetota</taxon>
        <taxon>Actinomycetes</taxon>
        <taxon>Geodermatophilales</taxon>
        <taxon>Geodermatophilaceae</taxon>
        <taxon>Geodermatophilus</taxon>
    </lineage>
</organism>
<dbReference type="NCBIfam" id="TIGR00730">
    <property type="entry name" value="Rossman fold protein, TIGR00730 family"/>
    <property type="match status" value="1"/>
</dbReference>
<dbReference type="GO" id="GO:0005829">
    <property type="term" value="C:cytosol"/>
    <property type="evidence" value="ECO:0007669"/>
    <property type="project" value="TreeGrafter"/>
</dbReference>
<dbReference type="Gene3D" id="3.40.50.450">
    <property type="match status" value="1"/>
</dbReference>
<dbReference type="PANTHER" id="PTHR43393">
    <property type="entry name" value="CYTOKININ RIBOSIDE 5'-MONOPHOSPHATE PHOSPHORIBOHYDROLASE"/>
    <property type="match status" value="1"/>
</dbReference>
<comment type="caution">
    <text evidence="3">The sequence shown here is derived from an EMBL/GenBank/DDBJ whole genome shotgun (WGS) entry which is preliminary data.</text>
</comment>
<dbReference type="FunFam" id="3.40.50.450:FF:000011">
    <property type="entry name" value="TIGR00730 family Rossman fold protein"/>
    <property type="match status" value="1"/>
</dbReference>
<keyword evidence="1" id="KW-0203">Cytokinin biosynthesis</keyword>
<evidence type="ECO:0000313" key="4">
    <source>
        <dbReference type="Proteomes" id="UP000470246"/>
    </source>
</evidence>
<protein>
    <recommendedName>
        <fullName evidence="1">Cytokinin riboside 5'-monophosphate phosphoribohydrolase</fullName>
        <ecNumber evidence="1">3.2.2.n1</ecNumber>
    </recommendedName>
</protein>
<accession>A0A7K3W6J4</accession>
<feature type="compositionally biased region" description="Basic residues" evidence="2">
    <location>
        <begin position="11"/>
        <end position="20"/>
    </location>
</feature>
<dbReference type="SUPFAM" id="SSF102405">
    <property type="entry name" value="MCP/YpsA-like"/>
    <property type="match status" value="1"/>
</dbReference>
<comment type="catalytic activity">
    <reaction evidence="1">
        <text>9-ribosyl-trans-zeatin 5'-phosphate + H2O = trans-zeatin + D-ribose 5-phosphate</text>
        <dbReference type="Rhea" id="RHEA:48564"/>
        <dbReference type="ChEBI" id="CHEBI:15377"/>
        <dbReference type="ChEBI" id="CHEBI:16522"/>
        <dbReference type="ChEBI" id="CHEBI:78346"/>
        <dbReference type="ChEBI" id="CHEBI:87947"/>
        <dbReference type="EC" id="3.2.2.n1"/>
    </reaction>
</comment>
<proteinExistence type="inferred from homology"/>
<dbReference type="Pfam" id="PF03641">
    <property type="entry name" value="Lysine_decarbox"/>
    <property type="match status" value="1"/>
</dbReference>
<evidence type="ECO:0000313" key="3">
    <source>
        <dbReference type="EMBL" id="NEK59993.1"/>
    </source>
</evidence>
<keyword evidence="1" id="KW-0378">Hydrolase</keyword>
<evidence type="ECO:0000256" key="2">
    <source>
        <dbReference type="SAM" id="MobiDB-lite"/>
    </source>
</evidence>
<dbReference type="EMBL" id="JAAGWF010000022">
    <property type="protein sequence ID" value="NEK59993.1"/>
    <property type="molecule type" value="Genomic_DNA"/>
</dbReference>